<evidence type="ECO:0000256" key="1">
    <source>
        <dbReference type="SAM" id="MobiDB-lite"/>
    </source>
</evidence>
<feature type="signal peptide" evidence="2">
    <location>
        <begin position="1"/>
        <end position="25"/>
    </location>
</feature>
<feature type="chain" id="PRO_5022673163" description="Secreted protein" evidence="2">
    <location>
        <begin position="26"/>
        <end position="71"/>
    </location>
</feature>
<keyword evidence="2" id="KW-0732">Signal</keyword>
<evidence type="ECO:0000313" key="3">
    <source>
        <dbReference type="EMBL" id="MPC66482.1"/>
    </source>
</evidence>
<accession>A0A5B7H609</accession>
<organism evidence="3 4">
    <name type="scientific">Portunus trituberculatus</name>
    <name type="common">Swimming crab</name>
    <name type="synonym">Neptunus trituberculatus</name>
    <dbReference type="NCBI Taxonomy" id="210409"/>
    <lineage>
        <taxon>Eukaryota</taxon>
        <taxon>Metazoa</taxon>
        <taxon>Ecdysozoa</taxon>
        <taxon>Arthropoda</taxon>
        <taxon>Crustacea</taxon>
        <taxon>Multicrustacea</taxon>
        <taxon>Malacostraca</taxon>
        <taxon>Eumalacostraca</taxon>
        <taxon>Eucarida</taxon>
        <taxon>Decapoda</taxon>
        <taxon>Pleocyemata</taxon>
        <taxon>Brachyura</taxon>
        <taxon>Eubrachyura</taxon>
        <taxon>Portunoidea</taxon>
        <taxon>Portunidae</taxon>
        <taxon>Portuninae</taxon>
        <taxon>Portunus</taxon>
    </lineage>
</organism>
<name>A0A5B7H609_PORTR</name>
<evidence type="ECO:0008006" key="5">
    <source>
        <dbReference type="Google" id="ProtNLM"/>
    </source>
</evidence>
<keyword evidence="4" id="KW-1185">Reference proteome</keyword>
<protein>
    <recommendedName>
        <fullName evidence="5">Secreted protein</fullName>
    </recommendedName>
</protein>
<gene>
    <name evidence="3" type="ORF">E2C01_060630</name>
</gene>
<dbReference type="AlphaFoldDB" id="A0A5B7H609"/>
<sequence length="71" mass="7405">MLSQRYLNILVWAATTLTGSARACACTLPEAPALPSLTSPRQPRDGAKGHSGPHPVAGEAGHLVLRAGFTR</sequence>
<reference evidence="3 4" key="1">
    <citation type="submission" date="2019-05" db="EMBL/GenBank/DDBJ databases">
        <title>Another draft genome of Portunus trituberculatus and its Hox gene families provides insights of decapod evolution.</title>
        <authorList>
            <person name="Jeong J.-H."/>
            <person name="Song I."/>
            <person name="Kim S."/>
            <person name="Choi T."/>
            <person name="Kim D."/>
            <person name="Ryu S."/>
            <person name="Kim W."/>
        </authorList>
    </citation>
    <scope>NUCLEOTIDE SEQUENCE [LARGE SCALE GENOMIC DNA]</scope>
    <source>
        <tissue evidence="3">Muscle</tissue>
    </source>
</reference>
<evidence type="ECO:0000256" key="2">
    <source>
        <dbReference type="SAM" id="SignalP"/>
    </source>
</evidence>
<evidence type="ECO:0000313" key="4">
    <source>
        <dbReference type="Proteomes" id="UP000324222"/>
    </source>
</evidence>
<comment type="caution">
    <text evidence="3">The sequence shown here is derived from an EMBL/GenBank/DDBJ whole genome shotgun (WGS) entry which is preliminary data.</text>
</comment>
<dbReference type="Proteomes" id="UP000324222">
    <property type="component" value="Unassembled WGS sequence"/>
</dbReference>
<dbReference type="EMBL" id="VSRR010024821">
    <property type="protein sequence ID" value="MPC66482.1"/>
    <property type="molecule type" value="Genomic_DNA"/>
</dbReference>
<proteinExistence type="predicted"/>
<feature type="region of interest" description="Disordered" evidence="1">
    <location>
        <begin position="32"/>
        <end position="71"/>
    </location>
</feature>